<feature type="region of interest" description="Disordered" evidence="1">
    <location>
        <begin position="75"/>
        <end position="95"/>
    </location>
</feature>
<evidence type="ECO:0000256" key="1">
    <source>
        <dbReference type="SAM" id="MobiDB-lite"/>
    </source>
</evidence>
<sequence>MPTRMEKVKDDKGNLSYVMLDGTDEILIDVDDYKEAKSMKLTDTVIRYQARKGKRQFKNYIRKYEQRQGVERLAAEDRERAERRRDKLDAKQRKEQERLQMIEDAKCRDPYWFDNTWNQMFKGWS</sequence>
<name>A0A2H4J2U6_9CAUD</name>
<dbReference type="Pfam" id="PF07768">
    <property type="entry name" value="PVL_ORF50"/>
    <property type="match status" value="1"/>
</dbReference>
<reference evidence="2" key="1">
    <citation type="submission" date="2017-06" db="EMBL/GenBank/DDBJ databases">
        <title>Novel phages from South African skin metaviromes.</title>
        <authorList>
            <person name="van Zyl L.J."/>
            <person name="Abrahams Y."/>
            <person name="Stander E.A."/>
            <person name="Kirby B.M."/>
            <person name="Clavaud C."/>
            <person name="Farcet C."/>
            <person name="Breton L."/>
            <person name="Trindade M.I."/>
        </authorList>
    </citation>
    <scope>NUCLEOTIDE SEQUENCE</scope>
</reference>
<accession>A0A2H4J2U6</accession>
<proteinExistence type="predicted"/>
<dbReference type="EMBL" id="MF417890">
    <property type="protein sequence ID" value="ASN69444.1"/>
    <property type="molecule type" value="Genomic_DNA"/>
</dbReference>
<evidence type="ECO:0000313" key="2">
    <source>
        <dbReference type="EMBL" id="ASN69444.1"/>
    </source>
</evidence>
<gene>
    <name evidence="2" type="ORF">7F15_50</name>
</gene>
<organism evidence="2">
    <name type="scientific">uncultured Caudovirales phage</name>
    <dbReference type="NCBI Taxonomy" id="2100421"/>
    <lineage>
        <taxon>Viruses</taxon>
        <taxon>Duplodnaviria</taxon>
        <taxon>Heunggongvirae</taxon>
        <taxon>Uroviricota</taxon>
        <taxon>Caudoviricetes</taxon>
        <taxon>Peduoviridae</taxon>
        <taxon>Maltschvirus</taxon>
        <taxon>Maltschvirus maltsch</taxon>
    </lineage>
</organism>
<protein>
    <submittedName>
        <fullName evidence="2">Uncharacterized protein</fullName>
    </submittedName>
</protein>
<dbReference type="InterPro" id="IPR011688">
    <property type="entry name" value="PVL_Orf50"/>
</dbReference>